<gene>
    <name evidence="1" type="ORF">VPR_143</name>
</gene>
<proteinExistence type="predicted"/>
<sequence>MFKEELYRATAAHYELSLWEALPYFTERCLKDEKTILFEGLSPREALIHVSEDIIKPLHGKCYFGDRLSDKVQEYFGTGHDTVIVTDGGFKEEIVAVLDNLPSVKVKIVHLSRPDCSFEGDSRDYIEVSANNVSTYSLALEVDNIELGVTGLQKIISD</sequence>
<keyword evidence="2" id="KW-1185">Reference proteome</keyword>
<accession>A0A2H5BQ97</accession>
<name>A0A2H5BQ97_9CAUD</name>
<evidence type="ECO:0000313" key="1">
    <source>
        <dbReference type="EMBL" id="AUG88507.1"/>
    </source>
</evidence>
<reference evidence="1 2" key="1">
    <citation type="submission" date="2017-12" db="EMBL/GenBank/DDBJ databases">
        <title>Genomic analysis of a novel phage Vp_R1 lytic to Vibrio parahaemolyticus.</title>
        <authorList>
            <person name="Ren H."/>
            <person name="Li Z."/>
        </authorList>
    </citation>
    <scope>NUCLEOTIDE SEQUENCE [LARGE SCALE GENOMIC DNA]</scope>
</reference>
<dbReference type="Proteomes" id="UP000240283">
    <property type="component" value="Segment"/>
</dbReference>
<organism evidence="1 2">
    <name type="scientific">Vibrio phage Vp_R1</name>
    <dbReference type="NCBI Taxonomy" id="2059867"/>
    <lineage>
        <taxon>Viruses</taxon>
        <taxon>Duplodnaviria</taxon>
        <taxon>Heunggongvirae</taxon>
        <taxon>Uroviricota</taxon>
        <taxon>Caudoviricetes</taxon>
        <taxon>Grimontviridae</taxon>
        <taxon>Dalianvirus</taxon>
        <taxon>Dalianvirus R1</taxon>
    </lineage>
</organism>
<dbReference type="EMBL" id="MG603697">
    <property type="protein sequence ID" value="AUG88507.1"/>
    <property type="molecule type" value="Genomic_DNA"/>
</dbReference>
<protein>
    <submittedName>
        <fullName evidence="1">Uncharacterized protein</fullName>
    </submittedName>
</protein>
<evidence type="ECO:0000313" key="2">
    <source>
        <dbReference type="Proteomes" id="UP000240283"/>
    </source>
</evidence>